<dbReference type="RefSeq" id="WP_062389263.1">
    <property type="nucleotide sequence ID" value="NZ_CP014750.1"/>
</dbReference>
<dbReference type="STRING" id="53952.A0127_06050"/>
<keyword evidence="2" id="KW-1185">Reference proteome</keyword>
<evidence type="ECO:0000313" key="2">
    <source>
        <dbReference type="Proteomes" id="UP000073604"/>
    </source>
</evidence>
<dbReference type="InterPro" id="IPR027417">
    <property type="entry name" value="P-loop_NTPase"/>
</dbReference>
<name>A0A142CVG2_9EURY</name>
<dbReference type="Gene3D" id="3.40.50.300">
    <property type="entry name" value="P-loop containing nucleotide triphosphate hydrolases"/>
    <property type="match status" value="1"/>
</dbReference>
<dbReference type="OrthoDB" id="103620at2157"/>
<dbReference type="GeneID" id="27140092"/>
<proteinExistence type="predicted"/>
<evidence type="ECO:0000313" key="1">
    <source>
        <dbReference type="EMBL" id="AMQ18764.1"/>
    </source>
</evidence>
<protein>
    <submittedName>
        <fullName evidence="1">Uncharacterized protein</fullName>
    </submittedName>
</protein>
<organism evidence="1 2">
    <name type="scientific">Thermococcus peptonophilus</name>
    <dbReference type="NCBI Taxonomy" id="53952"/>
    <lineage>
        <taxon>Archaea</taxon>
        <taxon>Methanobacteriati</taxon>
        <taxon>Methanobacteriota</taxon>
        <taxon>Thermococci</taxon>
        <taxon>Thermococcales</taxon>
        <taxon>Thermococcaceae</taxon>
        <taxon>Thermococcus</taxon>
    </lineage>
</organism>
<gene>
    <name evidence="1" type="ORF">A0127_06050</name>
</gene>
<dbReference type="Proteomes" id="UP000073604">
    <property type="component" value="Chromosome"/>
</dbReference>
<accession>A0A142CVG2</accession>
<reference evidence="2" key="1">
    <citation type="submission" date="2016-03" db="EMBL/GenBank/DDBJ databases">
        <authorList>
            <person name="Oger P.M."/>
        </authorList>
    </citation>
    <scope>NUCLEOTIDE SEQUENCE [LARGE SCALE GENOMIC DNA]</scope>
    <source>
        <strain evidence="2">OG-1</strain>
    </source>
</reference>
<dbReference type="KEGG" id="tpep:A0127_06050"/>
<sequence length="185" mass="21867">MERYGLAVRYDVFKEGLQEKLTIIDIFGSFNDSRLIIRLYITSRVLIPRHFWRRPLQCTAEFSKFQETENRLEYTLTIDGMVDLFGEEATIKILRRNIALKIKARESENKPGPLNIFLMNRDRVSPKFMAWLLQYAEHIVDFNTTEIPGVERMVVRKSLLPEFTPAEAEFRFSKGRFEIRPSMLK</sequence>
<dbReference type="EMBL" id="CP014750">
    <property type="protein sequence ID" value="AMQ18764.1"/>
    <property type="molecule type" value="Genomic_DNA"/>
</dbReference>
<dbReference type="AlphaFoldDB" id="A0A142CVG2"/>